<comment type="subcellular location">
    <subcellularLocation>
        <location evidence="1">Membrane</location>
        <topology evidence="1">Multi-pass membrane protein</topology>
    </subcellularLocation>
</comment>
<evidence type="ECO:0000256" key="5">
    <source>
        <dbReference type="SAM" id="Phobius"/>
    </source>
</evidence>
<dbReference type="RefSeq" id="WP_251515843.1">
    <property type="nucleotide sequence ID" value="NZ_JAMBON010000029.1"/>
</dbReference>
<sequence length="117" mass="13680">MNNPSKKEILAVQFMLVVSLILGFIPPLIMFIMTRKKNGYHAESSRKALNFHLTIFPLFIMSSMLPSWVKYAILAVETIIILYAIIRIALHKPYQYPAIPYIKNKDRNIETRYTHVR</sequence>
<feature type="transmembrane region" description="Helical" evidence="5">
    <location>
        <begin position="48"/>
        <end position="65"/>
    </location>
</feature>
<name>A0ABW4HKI2_9BACI</name>
<dbReference type="Pfam" id="PF09685">
    <property type="entry name" value="MamF_MmsF"/>
    <property type="match status" value="1"/>
</dbReference>
<gene>
    <name evidence="6" type="ORF">ACFSBH_00210</name>
</gene>
<evidence type="ECO:0000256" key="3">
    <source>
        <dbReference type="ARBA" id="ARBA00022989"/>
    </source>
</evidence>
<keyword evidence="4 5" id="KW-0472">Membrane</keyword>
<dbReference type="Proteomes" id="UP001597221">
    <property type="component" value="Unassembled WGS sequence"/>
</dbReference>
<evidence type="ECO:0000313" key="6">
    <source>
        <dbReference type="EMBL" id="MFD1606113.1"/>
    </source>
</evidence>
<comment type="caution">
    <text evidence="6">The sequence shown here is derived from an EMBL/GenBank/DDBJ whole genome shotgun (WGS) entry which is preliminary data.</text>
</comment>
<evidence type="ECO:0000256" key="2">
    <source>
        <dbReference type="ARBA" id="ARBA00022692"/>
    </source>
</evidence>
<evidence type="ECO:0000256" key="1">
    <source>
        <dbReference type="ARBA" id="ARBA00004141"/>
    </source>
</evidence>
<evidence type="ECO:0000313" key="7">
    <source>
        <dbReference type="Proteomes" id="UP001597221"/>
    </source>
</evidence>
<feature type="transmembrane region" description="Helical" evidence="5">
    <location>
        <begin position="12"/>
        <end position="32"/>
    </location>
</feature>
<feature type="transmembrane region" description="Helical" evidence="5">
    <location>
        <begin position="71"/>
        <end position="90"/>
    </location>
</feature>
<proteinExistence type="predicted"/>
<keyword evidence="7" id="KW-1185">Reference proteome</keyword>
<reference evidence="7" key="1">
    <citation type="journal article" date="2019" name="Int. J. Syst. Evol. Microbiol.">
        <title>The Global Catalogue of Microorganisms (GCM) 10K type strain sequencing project: providing services to taxonomists for standard genome sequencing and annotation.</title>
        <authorList>
            <consortium name="The Broad Institute Genomics Platform"/>
            <consortium name="The Broad Institute Genome Sequencing Center for Infectious Disease"/>
            <person name="Wu L."/>
            <person name="Ma J."/>
        </authorList>
    </citation>
    <scope>NUCLEOTIDE SEQUENCE [LARGE SCALE GENOMIC DNA]</scope>
    <source>
        <strain evidence="7">CGMCC 1.12376</strain>
    </source>
</reference>
<dbReference type="InterPro" id="IPR019109">
    <property type="entry name" value="MamF_MmsF"/>
</dbReference>
<dbReference type="EMBL" id="JBHUDE010000002">
    <property type="protein sequence ID" value="MFD1606113.1"/>
    <property type="molecule type" value="Genomic_DNA"/>
</dbReference>
<organism evidence="6 7">
    <name type="scientific">Oceanobacillus luteolus</name>
    <dbReference type="NCBI Taxonomy" id="1274358"/>
    <lineage>
        <taxon>Bacteria</taxon>
        <taxon>Bacillati</taxon>
        <taxon>Bacillota</taxon>
        <taxon>Bacilli</taxon>
        <taxon>Bacillales</taxon>
        <taxon>Bacillaceae</taxon>
        <taxon>Oceanobacillus</taxon>
    </lineage>
</organism>
<accession>A0ABW4HKI2</accession>
<protein>
    <submittedName>
        <fullName evidence="6">DUF4870 domain-containing protein</fullName>
    </submittedName>
</protein>
<evidence type="ECO:0000256" key="4">
    <source>
        <dbReference type="ARBA" id="ARBA00023136"/>
    </source>
</evidence>
<keyword evidence="3 5" id="KW-1133">Transmembrane helix</keyword>
<keyword evidence="2 5" id="KW-0812">Transmembrane</keyword>